<dbReference type="InterPro" id="IPR009057">
    <property type="entry name" value="Homeodomain-like_sf"/>
</dbReference>
<comment type="similarity">
    <text evidence="7">Belongs to the HD-ZIP homeobox family. Class I subfamily.</text>
</comment>
<keyword evidence="6 8" id="KW-0539">Nucleus</keyword>
<feature type="region of interest" description="Disordered" evidence="10">
    <location>
        <begin position="177"/>
        <end position="212"/>
    </location>
</feature>
<dbReference type="Pfam" id="PF02183">
    <property type="entry name" value="HALZ"/>
    <property type="match status" value="1"/>
</dbReference>
<proteinExistence type="inferred from homology"/>
<dbReference type="OrthoDB" id="6159439at2759"/>
<dbReference type="Proteomes" id="UP000006727">
    <property type="component" value="Chromosome 5"/>
</dbReference>
<gene>
    <name evidence="13" type="primary">LOC112282031</name>
    <name evidence="12" type="ORF">PHYPA_008225</name>
</gene>
<name>A0A2K1KL89_PHYPA</name>
<evidence type="ECO:0000256" key="9">
    <source>
        <dbReference type="RuleBase" id="RU000682"/>
    </source>
</evidence>
<evidence type="ECO:0000256" key="1">
    <source>
        <dbReference type="ARBA" id="ARBA00004123"/>
    </source>
</evidence>
<dbReference type="InterPro" id="IPR045224">
    <property type="entry name" value="HDZip_class_I_plant"/>
</dbReference>
<evidence type="ECO:0000313" key="12">
    <source>
        <dbReference type="EMBL" id="PNR54548.1"/>
    </source>
</evidence>
<dbReference type="EMBL" id="ABEU02000005">
    <property type="protein sequence ID" value="PNR54548.1"/>
    <property type="molecule type" value="Genomic_DNA"/>
</dbReference>
<keyword evidence="5" id="KW-0804">Transcription</keyword>
<evidence type="ECO:0000313" key="14">
    <source>
        <dbReference type="Proteomes" id="UP000006727"/>
    </source>
</evidence>
<keyword evidence="14" id="KW-1185">Reference proteome</keyword>
<dbReference type="CDD" id="cd00086">
    <property type="entry name" value="homeodomain"/>
    <property type="match status" value="1"/>
</dbReference>
<dbReference type="PROSITE" id="PS00027">
    <property type="entry name" value="HOMEOBOX_1"/>
    <property type="match status" value="1"/>
</dbReference>
<dbReference type="InterPro" id="IPR017970">
    <property type="entry name" value="Homeobox_CS"/>
</dbReference>
<evidence type="ECO:0000256" key="10">
    <source>
        <dbReference type="SAM" id="MobiDB-lite"/>
    </source>
</evidence>
<keyword evidence="3 8" id="KW-0238">DNA-binding</keyword>
<keyword evidence="4 8" id="KW-0371">Homeobox</keyword>
<dbReference type="Pfam" id="PF00046">
    <property type="entry name" value="Homeodomain"/>
    <property type="match status" value="1"/>
</dbReference>
<dbReference type="GO" id="GO:0005634">
    <property type="term" value="C:nucleus"/>
    <property type="evidence" value="ECO:0000318"/>
    <property type="project" value="GO_Central"/>
</dbReference>
<dbReference type="SUPFAM" id="SSF46689">
    <property type="entry name" value="Homeodomain-like"/>
    <property type="match status" value="1"/>
</dbReference>
<dbReference type="InterPro" id="IPR001356">
    <property type="entry name" value="HD"/>
</dbReference>
<protein>
    <recommendedName>
        <fullName evidence="11">Homeobox domain-containing protein</fullName>
    </recommendedName>
</protein>
<reference evidence="12 14" key="1">
    <citation type="journal article" date="2008" name="Science">
        <title>The Physcomitrella genome reveals evolutionary insights into the conquest of land by plants.</title>
        <authorList>
            <person name="Rensing S."/>
            <person name="Lang D."/>
            <person name="Zimmer A."/>
            <person name="Terry A."/>
            <person name="Salamov A."/>
            <person name="Shapiro H."/>
            <person name="Nishiyama T."/>
            <person name="Perroud P.-F."/>
            <person name="Lindquist E."/>
            <person name="Kamisugi Y."/>
            <person name="Tanahashi T."/>
            <person name="Sakakibara K."/>
            <person name="Fujita T."/>
            <person name="Oishi K."/>
            <person name="Shin-I T."/>
            <person name="Kuroki Y."/>
            <person name="Toyoda A."/>
            <person name="Suzuki Y."/>
            <person name="Hashimoto A."/>
            <person name="Yamaguchi K."/>
            <person name="Sugano A."/>
            <person name="Kohara Y."/>
            <person name="Fujiyama A."/>
            <person name="Anterola A."/>
            <person name="Aoki S."/>
            <person name="Ashton N."/>
            <person name="Barbazuk W.B."/>
            <person name="Barker E."/>
            <person name="Bennetzen J."/>
            <person name="Bezanilla M."/>
            <person name="Blankenship R."/>
            <person name="Cho S.H."/>
            <person name="Dutcher S."/>
            <person name="Estelle M."/>
            <person name="Fawcett J.A."/>
            <person name="Gundlach H."/>
            <person name="Hanada K."/>
            <person name="Heyl A."/>
            <person name="Hicks K.A."/>
            <person name="Hugh J."/>
            <person name="Lohr M."/>
            <person name="Mayer K."/>
            <person name="Melkozernov A."/>
            <person name="Murata T."/>
            <person name="Nelson D."/>
            <person name="Pils B."/>
            <person name="Prigge M."/>
            <person name="Reiss B."/>
            <person name="Renner T."/>
            <person name="Rombauts S."/>
            <person name="Rushton P."/>
            <person name="Sanderfoot A."/>
            <person name="Schween G."/>
            <person name="Shiu S.-H."/>
            <person name="Stueber K."/>
            <person name="Theodoulou F.L."/>
            <person name="Tu H."/>
            <person name="Van de Peer Y."/>
            <person name="Verrier P.J."/>
            <person name="Waters E."/>
            <person name="Wood A."/>
            <person name="Yang L."/>
            <person name="Cove D."/>
            <person name="Cuming A."/>
            <person name="Hasebe M."/>
            <person name="Lucas S."/>
            <person name="Mishler D.B."/>
            <person name="Reski R."/>
            <person name="Grigoriev I."/>
            <person name="Quatrano R.S."/>
            <person name="Boore J.L."/>
        </authorList>
    </citation>
    <scope>NUCLEOTIDE SEQUENCE [LARGE SCALE GENOMIC DNA]</scope>
    <source>
        <strain evidence="13 14">cv. Gransden 2004</strain>
    </source>
</reference>
<dbReference type="PANTHER" id="PTHR24326:SF606">
    <property type="entry name" value="HOMEOBOX-LEUCINE ZIPPER PROTEIN ATHB-54"/>
    <property type="match status" value="1"/>
</dbReference>
<dbReference type="Gramene" id="Pp3c5_27150V3.1">
    <property type="protein sequence ID" value="Pp3c5_27150V3.1"/>
    <property type="gene ID" value="Pp3c5_27150"/>
</dbReference>
<dbReference type="FunFam" id="1.10.10.60:FF:000159">
    <property type="entry name" value="Homeobox-leucine zipper protein HAT5"/>
    <property type="match status" value="1"/>
</dbReference>
<dbReference type="PROSITE" id="PS50071">
    <property type="entry name" value="HOMEOBOX_2"/>
    <property type="match status" value="1"/>
</dbReference>
<dbReference type="GeneID" id="112282031"/>
<organism evidence="12">
    <name type="scientific">Physcomitrium patens</name>
    <name type="common">Spreading-leaved earth moss</name>
    <name type="synonym">Physcomitrella patens</name>
    <dbReference type="NCBI Taxonomy" id="3218"/>
    <lineage>
        <taxon>Eukaryota</taxon>
        <taxon>Viridiplantae</taxon>
        <taxon>Streptophyta</taxon>
        <taxon>Embryophyta</taxon>
        <taxon>Bryophyta</taxon>
        <taxon>Bryophytina</taxon>
        <taxon>Bryopsida</taxon>
        <taxon>Funariidae</taxon>
        <taxon>Funariales</taxon>
        <taxon>Funariaceae</taxon>
        <taxon>Physcomitrium</taxon>
    </lineage>
</organism>
<evidence type="ECO:0000259" key="11">
    <source>
        <dbReference type="PROSITE" id="PS50071"/>
    </source>
</evidence>
<dbReference type="AlphaFoldDB" id="A0A2K1KL89"/>
<evidence type="ECO:0000256" key="2">
    <source>
        <dbReference type="ARBA" id="ARBA00023015"/>
    </source>
</evidence>
<comment type="subcellular location">
    <subcellularLocation>
        <location evidence="1 8 9">Nucleus</location>
    </subcellularLocation>
</comment>
<dbReference type="EnsemblPlants" id="Pp3c5_27150V3.1">
    <property type="protein sequence ID" value="Pp3c5_27150V3.1"/>
    <property type="gene ID" value="Pp3c5_27150"/>
</dbReference>
<accession>A0A2K1KL89</accession>
<dbReference type="InterPro" id="IPR003106">
    <property type="entry name" value="Leu_zip_homeo"/>
</dbReference>
<feature type="DNA-binding region" description="Homeobox" evidence="8">
    <location>
        <begin position="81"/>
        <end position="140"/>
    </location>
</feature>
<dbReference type="Gramene" id="Pp3c5_27150V3.2">
    <property type="protein sequence ID" value="Pp3c5_27150V3.2"/>
    <property type="gene ID" value="Pp3c5_27150"/>
</dbReference>
<dbReference type="PRINTS" id="PR00031">
    <property type="entry name" value="HTHREPRESSR"/>
</dbReference>
<dbReference type="InterPro" id="IPR000047">
    <property type="entry name" value="HTH_motif"/>
</dbReference>
<dbReference type="GO" id="GO:0000981">
    <property type="term" value="F:DNA-binding transcription factor activity, RNA polymerase II-specific"/>
    <property type="evidence" value="ECO:0007669"/>
    <property type="project" value="InterPro"/>
</dbReference>
<reference evidence="13" key="3">
    <citation type="submission" date="2020-12" db="UniProtKB">
        <authorList>
            <consortium name="EnsemblPlants"/>
        </authorList>
    </citation>
    <scope>IDENTIFICATION</scope>
</reference>
<keyword evidence="2" id="KW-0805">Transcription regulation</keyword>
<dbReference type="PaxDb" id="3218-PP1S154_145V6.2"/>
<dbReference type="RefSeq" id="XP_024374920.1">
    <property type="nucleotide sequence ID" value="XM_024519152.2"/>
</dbReference>
<evidence type="ECO:0000256" key="8">
    <source>
        <dbReference type="PROSITE-ProRule" id="PRU00108"/>
    </source>
</evidence>
<dbReference type="OMA" id="IDCHRIS"/>
<dbReference type="PANTHER" id="PTHR24326">
    <property type="entry name" value="HOMEOBOX-LEUCINE ZIPPER PROTEIN"/>
    <property type="match status" value="1"/>
</dbReference>
<feature type="domain" description="Homeobox" evidence="11">
    <location>
        <begin position="79"/>
        <end position="139"/>
    </location>
</feature>
<dbReference type="GO" id="GO:0043565">
    <property type="term" value="F:sequence-specific DNA binding"/>
    <property type="evidence" value="ECO:0000318"/>
    <property type="project" value="GO_Central"/>
</dbReference>
<dbReference type="Gramene" id="Pp3c5_27150V3.3">
    <property type="protein sequence ID" value="Pp3c5_27150V3.3"/>
    <property type="gene ID" value="Pp3c5_27150"/>
</dbReference>
<dbReference type="GO" id="GO:0045893">
    <property type="term" value="P:positive regulation of DNA-templated transcription"/>
    <property type="evidence" value="ECO:0000318"/>
    <property type="project" value="GO_Central"/>
</dbReference>
<evidence type="ECO:0000313" key="13">
    <source>
        <dbReference type="EnsemblPlants" id="Pp3c5_27150V3.1"/>
    </source>
</evidence>
<evidence type="ECO:0000256" key="4">
    <source>
        <dbReference type="ARBA" id="ARBA00023155"/>
    </source>
</evidence>
<evidence type="ECO:0000256" key="6">
    <source>
        <dbReference type="ARBA" id="ARBA00023242"/>
    </source>
</evidence>
<dbReference type="EnsemblPlants" id="Pp3c5_27150V3.3">
    <property type="protein sequence ID" value="Pp3c5_27150V3.3"/>
    <property type="gene ID" value="Pp3c5_27150"/>
</dbReference>
<reference evidence="12 14" key="2">
    <citation type="journal article" date="2018" name="Plant J.">
        <title>The Physcomitrella patens chromosome-scale assembly reveals moss genome structure and evolution.</title>
        <authorList>
            <person name="Lang D."/>
            <person name="Ullrich K.K."/>
            <person name="Murat F."/>
            <person name="Fuchs J."/>
            <person name="Jenkins J."/>
            <person name="Haas F.B."/>
            <person name="Piednoel M."/>
            <person name="Gundlach H."/>
            <person name="Van Bel M."/>
            <person name="Meyberg R."/>
            <person name="Vives C."/>
            <person name="Morata J."/>
            <person name="Symeonidi A."/>
            <person name="Hiss M."/>
            <person name="Muchero W."/>
            <person name="Kamisugi Y."/>
            <person name="Saleh O."/>
            <person name="Blanc G."/>
            <person name="Decker E.L."/>
            <person name="van Gessel N."/>
            <person name="Grimwood J."/>
            <person name="Hayes R.D."/>
            <person name="Graham S.W."/>
            <person name="Gunter L.E."/>
            <person name="McDaniel S.F."/>
            <person name="Hoernstein S.N.W."/>
            <person name="Larsson A."/>
            <person name="Li F.W."/>
            <person name="Perroud P.F."/>
            <person name="Phillips J."/>
            <person name="Ranjan P."/>
            <person name="Rokshar D.S."/>
            <person name="Rothfels C.J."/>
            <person name="Schneider L."/>
            <person name="Shu S."/>
            <person name="Stevenson D.W."/>
            <person name="Thummler F."/>
            <person name="Tillich M."/>
            <person name="Villarreal Aguilar J.C."/>
            <person name="Widiez T."/>
            <person name="Wong G.K."/>
            <person name="Wymore A."/>
            <person name="Zhang Y."/>
            <person name="Zimmer A.D."/>
            <person name="Quatrano R.S."/>
            <person name="Mayer K.F.X."/>
            <person name="Goodstein D."/>
            <person name="Casacuberta J.M."/>
            <person name="Vandepoele K."/>
            <person name="Reski R."/>
            <person name="Cuming A.C."/>
            <person name="Tuskan G.A."/>
            <person name="Maumus F."/>
            <person name="Salse J."/>
            <person name="Schmutz J."/>
            <person name="Rensing S.A."/>
        </authorList>
    </citation>
    <scope>NUCLEOTIDE SEQUENCE [LARGE SCALE GENOMIC DNA]</scope>
    <source>
        <strain evidence="13 14">cv. Gransden 2004</strain>
    </source>
</reference>
<dbReference type="SMART" id="SM00389">
    <property type="entry name" value="HOX"/>
    <property type="match status" value="1"/>
</dbReference>
<dbReference type="GO" id="GO:0042802">
    <property type="term" value="F:identical protein binding"/>
    <property type="evidence" value="ECO:0007669"/>
    <property type="project" value="UniProtKB-ARBA"/>
</dbReference>
<dbReference type="Gene3D" id="1.10.10.60">
    <property type="entry name" value="Homeodomain-like"/>
    <property type="match status" value="1"/>
</dbReference>
<evidence type="ECO:0000256" key="7">
    <source>
        <dbReference type="ARBA" id="ARBA00025748"/>
    </source>
</evidence>
<evidence type="ECO:0000256" key="3">
    <source>
        <dbReference type="ARBA" id="ARBA00023125"/>
    </source>
</evidence>
<dbReference type="EnsemblPlants" id="Pp3c5_27150V3.2">
    <property type="protein sequence ID" value="Pp3c5_27150V3.2"/>
    <property type="gene ID" value="Pp3c5_27150"/>
</dbReference>
<evidence type="ECO:0000256" key="5">
    <source>
        <dbReference type="ARBA" id="ARBA00023163"/>
    </source>
</evidence>
<sequence length="339" mass="38156">MASTVSGYGGPNVMLVRNESSTDTLVAMLASCSSVQLQVQLAGGGLEDAVASCSQKRPYYSSFEASGEDPGDEEIEDCTQQVEKKRRLTFDQVRSLEKNFEIENKLEPERKLQLAQELGLQPRQVAVWFQNRRARWKTKQLERDYEVLSLDYNQLKNKFDDVVQEKQQLQEEMDCLRGKLPTPQPSSVLGAKEQSKKLKTASQPSPPKMSEASVKLEQICTEHTASYDALVPFLEGDSSFESSDSMSSEIVNADSPRTSDSISLVPLNEFTTYPHIPTDSMVDSSIIHMSDSICDQMLSPIDCHRISVKLEDGSFQDESCNYMLSQLDEERGLPWWDWP</sequence>